<evidence type="ECO:0000259" key="5">
    <source>
        <dbReference type="PROSITE" id="PS50931"/>
    </source>
</evidence>
<gene>
    <name evidence="6" type="ORF">ACFFHW_01570</name>
</gene>
<dbReference type="CDD" id="cd08414">
    <property type="entry name" value="PBP2_LTTR_aromatics_like"/>
    <property type="match status" value="1"/>
</dbReference>
<protein>
    <submittedName>
        <fullName evidence="6">LysR family transcriptional regulator</fullName>
    </submittedName>
</protein>
<dbReference type="Pfam" id="PF03466">
    <property type="entry name" value="LysR_substrate"/>
    <property type="match status" value="1"/>
</dbReference>
<dbReference type="Proteomes" id="UP001589814">
    <property type="component" value="Unassembled WGS sequence"/>
</dbReference>
<dbReference type="InterPro" id="IPR036390">
    <property type="entry name" value="WH_DNA-bd_sf"/>
</dbReference>
<reference evidence="6 7" key="1">
    <citation type="submission" date="2024-09" db="EMBL/GenBank/DDBJ databases">
        <authorList>
            <person name="Sun Q."/>
            <person name="Mori K."/>
        </authorList>
    </citation>
    <scope>NUCLEOTIDE SEQUENCE [LARGE SCALE GENOMIC DNA]</scope>
    <source>
        <strain evidence="6 7">CCM 7415</strain>
    </source>
</reference>
<evidence type="ECO:0000256" key="2">
    <source>
        <dbReference type="ARBA" id="ARBA00023015"/>
    </source>
</evidence>
<dbReference type="SUPFAM" id="SSF53850">
    <property type="entry name" value="Periplasmic binding protein-like II"/>
    <property type="match status" value="1"/>
</dbReference>
<keyword evidence="2" id="KW-0805">Transcription regulation</keyword>
<dbReference type="Gene3D" id="1.10.10.10">
    <property type="entry name" value="Winged helix-like DNA-binding domain superfamily/Winged helix DNA-binding domain"/>
    <property type="match status" value="1"/>
</dbReference>
<comment type="similarity">
    <text evidence="1">Belongs to the LysR transcriptional regulatory family.</text>
</comment>
<dbReference type="EMBL" id="JBHLVX010000005">
    <property type="protein sequence ID" value="MFC0266695.1"/>
    <property type="molecule type" value="Genomic_DNA"/>
</dbReference>
<keyword evidence="3" id="KW-0238">DNA-binding</keyword>
<organism evidence="6 7">
    <name type="scientific">Kushneria aurantia</name>
    <dbReference type="NCBI Taxonomy" id="504092"/>
    <lineage>
        <taxon>Bacteria</taxon>
        <taxon>Pseudomonadati</taxon>
        <taxon>Pseudomonadota</taxon>
        <taxon>Gammaproteobacteria</taxon>
        <taxon>Oceanospirillales</taxon>
        <taxon>Halomonadaceae</taxon>
        <taxon>Kushneria</taxon>
    </lineage>
</organism>
<dbReference type="PROSITE" id="PS50931">
    <property type="entry name" value="HTH_LYSR"/>
    <property type="match status" value="1"/>
</dbReference>
<feature type="domain" description="HTH lysR-type" evidence="5">
    <location>
        <begin position="1"/>
        <end position="58"/>
    </location>
</feature>
<comment type="caution">
    <text evidence="6">The sequence shown here is derived from an EMBL/GenBank/DDBJ whole genome shotgun (WGS) entry which is preliminary data.</text>
</comment>
<dbReference type="InterPro" id="IPR036388">
    <property type="entry name" value="WH-like_DNA-bd_sf"/>
</dbReference>
<dbReference type="PANTHER" id="PTHR30346:SF0">
    <property type="entry name" value="HCA OPERON TRANSCRIPTIONAL ACTIVATOR HCAR"/>
    <property type="match status" value="1"/>
</dbReference>
<dbReference type="RefSeq" id="WP_083920813.1">
    <property type="nucleotide sequence ID" value="NZ_JBHLVX010000005.1"/>
</dbReference>
<proteinExistence type="inferred from homology"/>
<evidence type="ECO:0000256" key="1">
    <source>
        <dbReference type="ARBA" id="ARBA00009437"/>
    </source>
</evidence>
<keyword evidence="4" id="KW-0804">Transcription</keyword>
<accession>A0ABV6FZE0</accession>
<dbReference type="PRINTS" id="PR00039">
    <property type="entry name" value="HTHLYSR"/>
</dbReference>
<keyword evidence="7" id="KW-1185">Reference proteome</keyword>
<evidence type="ECO:0000256" key="3">
    <source>
        <dbReference type="ARBA" id="ARBA00023125"/>
    </source>
</evidence>
<evidence type="ECO:0000313" key="7">
    <source>
        <dbReference type="Proteomes" id="UP001589814"/>
    </source>
</evidence>
<evidence type="ECO:0000256" key="4">
    <source>
        <dbReference type="ARBA" id="ARBA00023163"/>
    </source>
</evidence>
<dbReference type="SUPFAM" id="SSF46785">
    <property type="entry name" value="Winged helix' DNA-binding domain"/>
    <property type="match status" value="1"/>
</dbReference>
<sequence>MELRHLRYFVAVAENLHFGQAARQLNISQPPLSSQIKNLEEEVEVQLLIRNNKEVRLTPAGKNFLTAAKNCIATLERDIAVTRRIAEGKQGSVSIGFSGTMSFHLVPEIVKNLNEHHPDIDIQLQQLTTHDQVASLLHGDIDVGFLVSPVLDDRIDTVAIVEEPFVACLPETHELAQAIEPLNLGKLSCDAWVMTPREAGHGYYDAVLALCNGHGFSPHVVQNAQEQQTLVALVAAEVGVALLPASAACIINERVVFKTINSDVKKINSMAWNPALLTDVGAFFVSYIRANFIGGTKT</sequence>
<name>A0ABV6FZE0_9GAMM</name>
<dbReference type="PANTHER" id="PTHR30346">
    <property type="entry name" value="TRANSCRIPTIONAL DUAL REGULATOR HCAR-RELATED"/>
    <property type="match status" value="1"/>
</dbReference>
<dbReference type="InterPro" id="IPR005119">
    <property type="entry name" value="LysR_subst-bd"/>
</dbReference>
<dbReference type="Pfam" id="PF00126">
    <property type="entry name" value="HTH_1"/>
    <property type="match status" value="1"/>
</dbReference>
<dbReference type="Gene3D" id="3.40.190.10">
    <property type="entry name" value="Periplasmic binding protein-like II"/>
    <property type="match status" value="2"/>
</dbReference>
<evidence type="ECO:0000313" key="6">
    <source>
        <dbReference type="EMBL" id="MFC0266695.1"/>
    </source>
</evidence>
<dbReference type="InterPro" id="IPR000847">
    <property type="entry name" value="LysR_HTH_N"/>
</dbReference>